<sequence length="195" mass="22535">MASLTPFRLYFTFFFWASLHVVVQASPFVKPIGSRNVTLLWHEQRREGIQIPVQLWIGHQNSEIEHWVLNLNNTYNLHTKQISHDPKKPLKPSTYLKNYFEAKDPNWASVDLGCEAMFESMGKLEDIVVEMVQIPWTKGAIAPGGNCMDFVKACLEFLEKGKFIFDVPPKFIEKYRKDYAAVTKKVWNVDVTVPS</sequence>
<protein>
    <submittedName>
        <fullName evidence="2">Uncharacterized protein</fullName>
    </submittedName>
</protein>
<dbReference type="AlphaFoldDB" id="A0A0D0B782"/>
<evidence type="ECO:0000256" key="1">
    <source>
        <dbReference type="SAM" id="SignalP"/>
    </source>
</evidence>
<dbReference type="OrthoDB" id="3054873at2759"/>
<organism evidence="2 3">
    <name type="scientific">Collybiopsis luxurians FD-317 M1</name>
    <dbReference type="NCBI Taxonomy" id="944289"/>
    <lineage>
        <taxon>Eukaryota</taxon>
        <taxon>Fungi</taxon>
        <taxon>Dikarya</taxon>
        <taxon>Basidiomycota</taxon>
        <taxon>Agaricomycotina</taxon>
        <taxon>Agaricomycetes</taxon>
        <taxon>Agaricomycetidae</taxon>
        <taxon>Agaricales</taxon>
        <taxon>Marasmiineae</taxon>
        <taxon>Omphalotaceae</taxon>
        <taxon>Collybiopsis</taxon>
        <taxon>Collybiopsis luxurians</taxon>
    </lineage>
</organism>
<reference evidence="2 3" key="1">
    <citation type="submission" date="2014-04" db="EMBL/GenBank/DDBJ databases">
        <title>Evolutionary Origins and Diversification of the Mycorrhizal Mutualists.</title>
        <authorList>
            <consortium name="DOE Joint Genome Institute"/>
            <consortium name="Mycorrhizal Genomics Consortium"/>
            <person name="Kohler A."/>
            <person name="Kuo A."/>
            <person name="Nagy L.G."/>
            <person name="Floudas D."/>
            <person name="Copeland A."/>
            <person name="Barry K.W."/>
            <person name="Cichocki N."/>
            <person name="Veneault-Fourrey C."/>
            <person name="LaButti K."/>
            <person name="Lindquist E.A."/>
            <person name="Lipzen A."/>
            <person name="Lundell T."/>
            <person name="Morin E."/>
            <person name="Murat C."/>
            <person name="Riley R."/>
            <person name="Ohm R."/>
            <person name="Sun H."/>
            <person name="Tunlid A."/>
            <person name="Henrissat B."/>
            <person name="Grigoriev I.V."/>
            <person name="Hibbett D.S."/>
            <person name="Martin F."/>
        </authorList>
    </citation>
    <scope>NUCLEOTIDE SEQUENCE [LARGE SCALE GENOMIC DNA]</scope>
    <source>
        <strain evidence="2 3">FD-317 M1</strain>
    </source>
</reference>
<keyword evidence="1" id="KW-0732">Signal</keyword>
<evidence type="ECO:0000313" key="3">
    <source>
        <dbReference type="Proteomes" id="UP000053593"/>
    </source>
</evidence>
<feature type="signal peptide" evidence="1">
    <location>
        <begin position="1"/>
        <end position="25"/>
    </location>
</feature>
<dbReference type="HOGENOM" id="CLU_1396469_0_0_1"/>
<accession>A0A0D0B782</accession>
<evidence type="ECO:0000313" key="2">
    <source>
        <dbReference type="EMBL" id="KIK59330.1"/>
    </source>
</evidence>
<name>A0A0D0B782_9AGAR</name>
<keyword evidence="3" id="KW-1185">Reference proteome</keyword>
<feature type="chain" id="PRO_5002207163" evidence="1">
    <location>
        <begin position="26"/>
        <end position="195"/>
    </location>
</feature>
<gene>
    <name evidence="2" type="ORF">GYMLUDRAFT_74563</name>
</gene>
<proteinExistence type="predicted"/>
<dbReference type="EMBL" id="KN834780">
    <property type="protein sequence ID" value="KIK59330.1"/>
    <property type="molecule type" value="Genomic_DNA"/>
</dbReference>
<dbReference type="Proteomes" id="UP000053593">
    <property type="component" value="Unassembled WGS sequence"/>
</dbReference>